<evidence type="ECO:0000313" key="8">
    <source>
        <dbReference type="Proteomes" id="UP000593605"/>
    </source>
</evidence>
<evidence type="ECO:0000256" key="4">
    <source>
        <dbReference type="ARBA" id="ARBA00022840"/>
    </source>
</evidence>
<dbReference type="AlphaFoldDB" id="A0A7M1T2B9"/>
<dbReference type="InterPro" id="IPR006474">
    <property type="entry name" value="Helicase_Cas3_CRISPR-ass_core"/>
</dbReference>
<dbReference type="InterPro" id="IPR027417">
    <property type="entry name" value="P-loop_NTPase"/>
</dbReference>
<proteinExistence type="predicted"/>
<dbReference type="Gene3D" id="3.40.50.300">
    <property type="entry name" value="P-loop containing nucleotide triphosphate hydrolases"/>
    <property type="match status" value="2"/>
</dbReference>
<dbReference type="Proteomes" id="UP000593605">
    <property type="component" value="Chromosome"/>
</dbReference>
<name>A0A7M1T2B9_9FLAO</name>
<accession>A0A7M1T2B9</accession>
<dbReference type="KEGG" id="civ:IMZ16_07030"/>
<dbReference type="InterPro" id="IPR011545">
    <property type="entry name" value="DEAD/DEAH_box_helicase_dom"/>
</dbReference>
<keyword evidence="4" id="KW-0067">ATP-binding</keyword>
<gene>
    <name evidence="7" type="primary">cas3</name>
    <name evidence="7" type="ORF">IMZ16_07030</name>
</gene>
<dbReference type="RefSeq" id="WP_193439450.1">
    <property type="nucleotide sequence ID" value="NZ_CP063145.1"/>
</dbReference>
<dbReference type="GO" id="GO:0005829">
    <property type="term" value="C:cytosol"/>
    <property type="evidence" value="ECO:0007669"/>
    <property type="project" value="TreeGrafter"/>
</dbReference>
<dbReference type="GO" id="GO:0003676">
    <property type="term" value="F:nucleic acid binding"/>
    <property type="evidence" value="ECO:0007669"/>
    <property type="project" value="InterPro"/>
</dbReference>
<dbReference type="SMART" id="SM00487">
    <property type="entry name" value="DEXDc"/>
    <property type="match status" value="1"/>
</dbReference>
<dbReference type="GO" id="GO:0016787">
    <property type="term" value="F:hydrolase activity"/>
    <property type="evidence" value="ECO:0007669"/>
    <property type="project" value="UniProtKB-KW"/>
</dbReference>
<dbReference type="GO" id="GO:0003724">
    <property type="term" value="F:RNA helicase activity"/>
    <property type="evidence" value="ECO:0007669"/>
    <property type="project" value="TreeGrafter"/>
</dbReference>
<keyword evidence="3" id="KW-0347">Helicase</keyword>
<evidence type="ECO:0000256" key="1">
    <source>
        <dbReference type="ARBA" id="ARBA00022741"/>
    </source>
</evidence>
<sequence length="760" mass="87716">MKQKSNSLFLAKPSGITLSEHIENVLLQGDAIFNSFPFTFIKYKCFTGKDLYKRLSAAIKYHDDGKKKDPWQKACCADYNTYIEWKEANVGNFSDFSKHCNKTAGQNLRRSGIRHEISSLDMHWDHNFSLPVQASIAAHHSKLSFKHEYRWLDNSSGKNSTALWNVFKNLNAKFRNHNYFTEAVKEHYEYSGVRAFLQLADRRGSALEDNGYIVGFDKFKYEFPTGWEKRKVQQLAEQHFNDELLLLRAPTGSGKTDACLLWAQKQVKHNKAERLIIAMPTRFTSNALSINITETLSSTGLYHSSAWFSKFHKDVKHGVIEKEIARKKHEAARQLIMPVTVCTIDHLLVALTLSREDHHSIVFNLANSCVVIDEADFYDEFTQANILVLLEALKVLSVPVMIMSASLPEASLDMYRNAGFRVNSIIEDTSDNSRFRCEIVEIRDYEEAEDLSDLFELCIEKGQAIIYANTVARAIEFYEWFKDKGVPIIVYHSRFTEPDKKHKEEQLLSMLGKEVWEEGKASGIAILTQIGEMSVNISADIMITETCPIDRLVQRAGRLCRFEKRKVGKLFVVNPEKDGHLYPAPYGEYVPGRGWKPLQSLIKTNQILDCKKYSANDFVAMVNEVYPTFKNFSTKAQQNAVLLKQKFVSNWIIVPREQNEEEDVDMQDWKSRDIAENVSVFVKFPEQEYFYYWQDFQEFKIENSIDISAYLFKIGLKYNRLTAVEITVNNEVRKIYVAINSYSFEYGLELSTQSKEDQFL</sequence>
<reference evidence="7 8" key="1">
    <citation type="submission" date="2020-10" db="EMBL/GenBank/DDBJ databases">
        <title>Complete genome of Cruoricapor ignavus strain M1214 isolated from the blood culture of a febrile patient.</title>
        <authorList>
            <person name="Guglielmino C.J.D."/>
        </authorList>
    </citation>
    <scope>NUCLEOTIDE SEQUENCE [LARGE SCALE GENOMIC DNA]</scope>
    <source>
        <strain evidence="7 8">M1214</strain>
    </source>
</reference>
<dbReference type="PANTHER" id="PTHR47959">
    <property type="entry name" value="ATP-DEPENDENT RNA HELICASE RHLE-RELATED"/>
    <property type="match status" value="1"/>
</dbReference>
<evidence type="ECO:0000313" key="7">
    <source>
        <dbReference type="EMBL" id="QOR73284.1"/>
    </source>
</evidence>
<organism evidence="7 8">
    <name type="scientific">Cruoricaptor ignavus</name>
    <dbReference type="NCBI Taxonomy" id="1118202"/>
    <lineage>
        <taxon>Bacteria</taxon>
        <taxon>Pseudomonadati</taxon>
        <taxon>Bacteroidota</taxon>
        <taxon>Flavobacteriia</taxon>
        <taxon>Flavobacteriales</taxon>
        <taxon>Weeksellaceae</taxon>
        <taxon>Cruoricaptor</taxon>
    </lineage>
</organism>
<evidence type="ECO:0000256" key="2">
    <source>
        <dbReference type="ARBA" id="ARBA00022801"/>
    </source>
</evidence>
<dbReference type="EMBL" id="CP063145">
    <property type="protein sequence ID" value="QOR73284.1"/>
    <property type="molecule type" value="Genomic_DNA"/>
</dbReference>
<dbReference type="SUPFAM" id="SSF52540">
    <property type="entry name" value="P-loop containing nucleoside triphosphate hydrolases"/>
    <property type="match status" value="1"/>
</dbReference>
<evidence type="ECO:0000256" key="5">
    <source>
        <dbReference type="ARBA" id="ARBA00023118"/>
    </source>
</evidence>
<dbReference type="InterPro" id="IPR050079">
    <property type="entry name" value="DEAD_box_RNA_helicase"/>
</dbReference>
<evidence type="ECO:0000259" key="6">
    <source>
        <dbReference type="SMART" id="SM00487"/>
    </source>
</evidence>
<dbReference type="InterPro" id="IPR014001">
    <property type="entry name" value="Helicase_ATP-bd"/>
</dbReference>
<dbReference type="NCBIfam" id="TIGR01587">
    <property type="entry name" value="cas3_core"/>
    <property type="match status" value="1"/>
</dbReference>
<dbReference type="Pfam" id="PF00270">
    <property type="entry name" value="DEAD"/>
    <property type="match status" value="1"/>
</dbReference>
<dbReference type="InterPro" id="IPR054712">
    <property type="entry name" value="Cas3-like_dom"/>
</dbReference>
<dbReference type="GO" id="GO:0051607">
    <property type="term" value="P:defense response to virus"/>
    <property type="evidence" value="ECO:0007669"/>
    <property type="project" value="UniProtKB-KW"/>
</dbReference>
<dbReference type="GO" id="GO:0005524">
    <property type="term" value="F:ATP binding"/>
    <property type="evidence" value="ECO:0007669"/>
    <property type="project" value="UniProtKB-KW"/>
</dbReference>
<keyword evidence="2" id="KW-0378">Hydrolase</keyword>
<feature type="domain" description="Helicase ATP-binding" evidence="6">
    <location>
        <begin position="225"/>
        <end position="436"/>
    </location>
</feature>
<keyword evidence="1" id="KW-0547">Nucleotide-binding</keyword>
<evidence type="ECO:0000256" key="3">
    <source>
        <dbReference type="ARBA" id="ARBA00022806"/>
    </source>
</evidence>
<dbReference type="PANTHER" id="PTHR47959:SF16">
    <property type="entry name" value="CRISPR-ASSOCIATED NUCLEASE_HELICASE CAS3-RELATED"/>
    <property type="match status" value="1"/>
</dbReference>
<dbReference type="Pfam" id="PF22590">
    <property type="entry name" value="Cas3-like_C_2"/>
    <property type="match status" value="1"/>
</dbReference>
<protein>
    <submittedName>
        <fullName evidence="7">CRISPR-associated helicase Cas3</fullName>
    </submittedName>
</protein>
<keyword evidence="5" id="KW-0051">Antiviral defense</keyword>